<dbReference type="EMBL" id="JAGKQM010000005">
    <property type="protein sequence ID" value="KAH0926415.1"/>
    <property type="molecule type" value="Genomic_DNA"/>
</dbReference>
<dbReference type="Pfam" id="PF02622">
    <property type="entry name" value="DUF179"/>
    <property type="match status" value="1"/>
</dbReference>
<dbReference type="SUPFAM" id="SSF143456">
    <property type="entry name" value="VC0467-like"/>
    <property type="match status" value="1"/>
</dbReference>
<accession>A0ABQ8DAN3</accession>
<dbReference type="Gene3D" id="3.40.1740.10">
    <property type="entry name" value="VC0467-like"/>
    <property type="match status" value="1"/>
</dbReference>
<sequence>PTEKLDGYRAVARTVSFLLQKHQAHKSTKTEFATTFSEDSLYFGGPLQCQVMPGLNFGARNTLDEAAVLGILKPQDFRFFVGNAGWQLHQLREKIESDYWHVAACSSDLIWRSFTRKLVARDLQLMGGQYSELGRIPKLDMY</sequence>
<gene>
    <name evidence="1" type="ORF">HID58_018671</name>
</gene>
<protein>
    <submittedName>
        <fullName evidence="1">Uncharacterized protein</fullName>
    </submittedName>
</protein>
<dbReference type="Proteomes" id="UP000824890">
    <property type="component" value="Unassembled WGS sequence"/>
</dbReference>
<dbReference type="PANTHER" id="PTHR31984">
    <property type="entry name" value="TRANSPORTER, PUTATIVE (DUF179)-RELATED"/>
    <property type="match status" value="1"/>
</dbReference>
<keyword evidence="2" id="KW-1185">Reference proteome</keyword>
<comment type="caution">
    <text evidence="1">The sequence shown here is derived from an EMBL/GenBank/DDBJ whole genome shotgun (WGS) entry which is preliminary data.</text>
</comment>
<evidence type="ECO:0000313" key="1">
    <source>
        <dbReference type="EMBL" id="KAH0926415.1"/>
    </source>
</evidence>
<feature type="non-terminal residue" evidence="1">
    <location>
        <position position="1"/>
    </location>
</feature>
<proteinExistence type="predicted"/>
<dbReference type="PANTHER" id="PTHR31984:SF11">
    <property type="entry name" value="TRANSPORTER, PUTATIVE (DUF179)-RELATED"/>
    <property type="match status" value="1"/>
</dbReference>
<reference evidence="1 2" key="1">
    <citation type="submission" date="2021-05" db="EMBL/GenBank/DDBJ databases">
        <title>Genome Assembly of Synthetic Allotetraploid Brassica napus Reveals Homoeologous Exchanges between Subgenomes.</title>
        <authorList>
            <person name="Davis J.T."/>
        </authorList>
    </citation>
    <scope>NUCLEOTIDE SEQUENCE [LARGE SCALE GENOMIC DNA]</scope>
    <source>
        <strain evidence="2">cv. Da-Ae</strain>
        <tissue evidence="1">Seedling</tissue>
    </source>
</reference>
<name>A0ABQ8DAN3_BRANA</name>
<dbReference type="InterPro" id="IPR003774">
    <property type="entry name" value="AlgH-like"/>
</dbReference>
<organism evidence="1 2">
    <name type="scientific">Brassica napus</name>
    <name type="common">Rape</name>
    <dbReference type="NCBI Taxonomy" id="3708"/>
    <lineage>
        <taxon>Eukaryota</taxon>
        <taxon>Viridiplantae</taxon>
        <taxon>Streptophyta</taxon>
        <taxon>Embryophyta</taxon>
        <taxon>Tracheophyta</taxon>
        <taxon>Spermatophyta</taxon>
        <taxon>Magnoliopsida</taxon>
        <taxon>eudicotyledons</taxon>
        <taxon>Gunneridae</taxon>
        <taxon>Pentapetalae</taxon>
        <taxon>rosids</taxon>
        <taxon>malvids</taxon>
        <taxon>Brassicales</taxon>
        <taxon>Brassicaceae</taxon>
        <taxon>Brassiceae</taxon>
        <taxon>Brassica</taxon>
    </lineage>
</organism>
<evidence type="ECO:0000313" key="2">
    <source>
        <dbReference type="Proteomes" id="UP000824890"/>
    </source>
</evidence>